<dbReference type="RefSeq" id="WP_352011825.1">
    <property type="nucleotide sequence ID" value="NZ_JBHSBC010000036.1"/>
</dbReference>
<evidence type="ECO:0000259" key="2">
    <source>
        <dbReference type="Pfam" id="PF01979"/>
    </source>
</evidence>
<evidence type="ECO:0000256" key="1">
    <source>
        <dbReference type="SAM" id="MobiDB-lite"/>
    </source>
</evidence>
<dbReference type="EMBL" id="JBHSBC010000036">
    <property type="protein sequence ID" value="MFC3984626.1"/>
    <property type="molecule type" value="Genomic_DNA"/>
</dbReference>
<reference evidence="4" key="1">
    <citation type="journal article" date="2019" name="Int. J. Syst. Evol. Microbiol.">
        <title>The Global Catalogue of Microorganisms (GCM) 10K type strain sequencing project: providing services to taxonomists for standard genome sequencing and annotation.</title>
        <authorList>
            <consortium name="The Broad Institute Genomics Platform"/>
            <consortium name="The Broad Institute Genome Sequencing Center for Infectious Disease"/>
            <person name="Wu L."/>
            <person name="Ma J."/>
        </authorList>
    </citation>
    <scope>NUCLEOTIDE SEQUENCE [LARGE SCALE GENOMIC DNA]</scope>
    <source>
        <strain evidence="4">TBRC 7912</strain>
    </source>
</reference>
<dbReference type="Gene3D" id="3.30.110.90">
    <property type="entry name" value="Amidohydrolase"/>
    <property type="match status" value="1"/>
</dbReference>
<name>A0ABV8F9M6_9ACTN</name>
<protein>
    <submittedName>
        <fullName evidence="3">Amidohydrolase family protein</fullName>
    </submittedName>
</protein>
<keyword evidence="4" id="KW-1185">Reference proteome</keyword>
<dbReference type="SUPFAM" id="SSF51556">
    <property type="entry name" value="Metallo-dependent hydrolases"/>
    <property type="match status" value="1"/>
</dbReference>
<dbReference type="InterPro" id="IPR032466">
    <property type="entry name" value="Metal_Hydrolase"/>
</dbReference>
<dbReference type="InterPro" id="IPR006680">
    <property type="entry name" value="Amidohydro-rel"/>
</dbReference>
<dbReference type="InterPro" id="IPR011059">
    <property type="entry name" value="Metal-dep_hydrolase_composite"/>
</dbReference>
<gene>
    <name evidence="3" type="ORF">ACFOYY_31125</name>
</gene>
<comment type="caution">
    <text evidence="3">The sequence shown here is derived from an EMBL/GenBank/DDBJ whole genome shotgun (WGS) entry which is preliminary data.</text>
</comment>
<dbReference type="PANTHER" id="PTHR43135">
    <property type="entry name" value="ALPHA-D-RIBOSE 1-METHYLPHOSPHONATE 5-TRIPHOSPHATE DIPHOSPHATASE"/>
    <property type="match status" value="1"/>
</dbReference>
<sequence length="427" mass="44530">MGGTRTARTVRTAQGGTVPMTAVTNARVFDGEHVLRETTVVIDGGVVTAVGGDVPAGANVVDAGGGTLLPGLIDAHVHTSEQALAFALRFGVTTELEMQGLWTKPNRARLDGDDALADVRSAGFAITPPGGHPSELFPPGTHFGDSGPAGGPTGGQAPVKPLSTTPQEARDFVPKLVETGSDYIKFMVDDGTVEGHPGLPMLDQATLNAGVAEAHRHGMLTLAHVLTVEATRMAVEAGVDGLAHLFMDRPHDDEIIDLVARSGAFVVPCVVLNASMTGITGADLAEDPRVGSRLDEAWLTTLRRCYGHYPQGRLEDVLDTVGALRAAGVDILAGTDAAFPLPFLGGVAHGASLHRELRYLVQAGLTPVEALRAATSVTARRFGLTDRGRIAVDARADLLLVDGDPTTDISATLDIRAVWRRGTLLAA</sequence>
<proteinExistence type="predicted"/>
<feature type="domain" description="Amidohydrolase-related" evidence="2">
    <location>
        <begin position="181"/>
        <end position="423"/>
    </location>
</feature>
<dbReference type="PANTHER" id="PTHR43135:SF3">
    <property type="entry name" value="ALPHA-D-RIBOSE 1-METHYLPHOSPHONATE 5-TRIPHOSPHATE DIPHOSPHATASE"/>
    <property type="match status" value="1"/>
</dbReference>
<dbReference type="Gene3D" id="1.20.58.520">
    <property type="entry name" value="Amidohydrolase"/>
    <property type="match status" value="1"/>
</dbReference>
<evidence type="ECO:0000313" key="3">
    <source>
        <dbReference type="EMBL" id="MFC3984626.1"/>
    </source>
</evidence>
<dbReference type="Gene3D" id="3.40.50.10910">
    <property type="entry name" value="Amidohydrolase"/>
    <property type="match status" value="1"/>
</dbReference>
<dbReference type="InterPro" id="IPR051781">
    <property type="entry name" value="Metallo-dep_Hydrolase"/>
</dbReference>
<accession>A0ABV8F9M6</accession>
<dbReference type="SUPFAM" id="SSF51338">
    <property type="entry name" value="Composite domain of metallo-dependent hydrolases"/>
    <property type="match status" value="1"/>
</dbReference>
<dbReference type="Proteomes" id="UP001595698">
    <property type="component" value="Unassembled WGS sequence"/>
</dbReference>
<dbReference type="Gene3D" id="2.30.40.10">
    <property type="entry name" value="Urease, subunit C, domain 1"/>
    <property type="match status" value="1"/>
</dbReference>
<dbReference type="Pfam" id="PF01979">
    <property type="entry name" value="Amidohydro_1"/>
    <property type="match status" value="1"/>
</dbReference>
<feature type="region of interest" description="Disordered" evidence="1">
    <location>
        <begin position="137"/>
        <end position="165"/>
    </location>
</feature>
<organism evidence="3 4">
    <name type="scientific">Streptosporangium jomthongense</name>
    <dbReference type="NCBI Taxonomy" id="1193683"/>
    <lineage>
        <taxon>Bacteria</taxon>
        <taxon>Bacillati</taxon>
        <taxon>Actinomycetota</taxon>
        <taxon>Actinomycetes</taxon>
        <taxon>Streptosporangiales</taxon>
        <taxon>Streptosporangiaceae</taxon>
        <taxon>Streptosporangium</taxon>
    </lineage>
</organism>
<evidence type="ECO:0000313" key="4">
    <source>
        <dbReference type="Proteomes" id="UP001595698"/>
    </source>
</evidence>